<dbReference type="UniPathway" id="UPA00566"/>
<keyword evidence="2 3" id="KW-0012">Acyltransferase</keyword>
<accession>C6C7A6</accession>
<evidence type="ECO:0000256" key="1">
    <source>
        <dbReference type="ARBA" id="ARBA00022679"/>
    </source>
</evidence>
<dbReference type="Proteomes" id="UP000002734">
    <property type="component" value="Chromosome"/>
</dbReference>
<feature type="domain" description="N-acetyltransferase" evidence="4">
    <location>
        <begin position="87"/>
        <end position="240"/>
    </location>
</feature>
<dbReference type="KEGG" id="dda:Dd703_0207"/>
<dbReference type="STRING" id="579405.Dd703_0207"/>
<dbReference type="Gene3D" id="3.40.630.30">
    <property type="match status" value="1"/>
</dbReference>
<keyword evidence="1 3" id="KW-0808">Transferase</keyword>
<evidence type="ECO:0000256" key="3">
    <source>
        <dbReference type="HAMAP-Rule" id="MF_02027"/>
    </source>
</evidence>
<reference evidence="5" key="1">
    <citation type="submission" date="2009-06" db="EMBL/GenBank/DDBJ databases">
        <title>Complete sequence of Dickeya dadantii Ech703.</title>
        <authorList>
            <consortium name="US DOE Joint Genome Institute"/>
            <person name="Lucas S."/>
            <person name="Copeland A."/>
            <person name="Lapidus A."/>
            <person name="Glavina del Rio T."/>
            <person name="Dalin E."/>
            <person name="Tice H."/>
            <person name="Bruce D."/>
            <person name="Goodwin L."/>
            <person name="Pitluck S."/>
            <person name="Chertkov O."/>
            <person name="Brettin T."/>
            <person name="Detter J.C."/>
            <person name="Han C."/>
            <person name="Larimer F."/>
            <person name="Land M."/>
            <person name="Hauser L."/>
            <person name="Kyrpides N."/>
            <person name="Mikhailova N."/>
            <person name="Balakrishnan V."/>
            <person name="Glasner J."/>
            <person name="Perna N.T."/>
        </authorList>
    </citation>
    <scope>NUCLEOTIDE SEQUENCE [LARGE SCALE GENOMIC DNA]</scope>
    <source>
        <strain evidence="5">Ech703</strain>
    </source>
</reference>
<dbReference type="PANTHER" id="PTHR43877:SF2">
    <property type="entry name" value="AMINOALKYLPHOSPHONATE N-ACETYLTRANSFERASE-RELATED"/>
    <property type="match status" value="1"/>
</dbReference>
<comment type="subunit">
    <text evidence="3">Homodimer.</text>
</comment>
<dbReference type="InterPro" id="IPR016181">
    <property type="entry name" value="Acyl_CoA_acyltransferase"/>
</dbReference>
<comment type="catalytic activity">
    <reaction evidence="3">
        <text>dTDP-4-amino-4,6-dideoxy-alpha-D-galactose + acetyl-CoA = dTDP-4-acetamido-4,6-dideoxy-alpha-D-galactose + CoA + H(+)</text>
        <dbReference type="Rhea" id="RHEA:34443"/>
        <dbReference type="ChEBI" id="CHEBI:15378"/>
        <dbReference type="ChEBI" id="CHEBI:57287"/>
        <dbReference type="ChEBI" id="CHEBI:57288"/>
        <dbReference type="ChEBI" id="CHEBI:68492"/>
        <dbReference type="ChEBI" id="CHEBI:68493"/>
        <dbReference type="EC" id="2.3.1.210"/>
    </reaction>
</comment>
<evidence type="ECO:0000259" key="4">
    <source>
        <dbReference type="PROSITE" id="PS51186"/>
    </source>
</evidence>
<dbReference type="CDD" id="cd04301">
    <property type="entry name" value="NAT_SF"/>
    <property type="match status" value="1"/>
</dbReference>
<dbReference type="InterPro" id="IPR050832">
    <property type="entry name" value="Bact_Acetyltransf"/>
</dbReference>
<evidence type="ECO:0000313" key="5">
    <source>
        <dbReference type="EMBL" id="ACS84024.1"/>
    </source>
</evidence>
<dbReference type="SUPFAM" id="SSF55729">
    <property type="entry name" value="Acyl-CoA N-acyltransferases (Nat)"/>
    <property type="match status" value="1"/>
</dbReference>
<name>C6C7A6_MUSP7</name>
<gene>
    <name evidence="3" type="primary">wecD</name>
    <name evidence="5" type="ordered locus">Dd703_0207</name>
</gene>
<dbReference type="eggNOG" id="COG0456">
    <property type="taxonomic scope" value="Bacteria"/>
</dbReference>
<dbReference type="HAMAP" id="MF_02027">
    <property type="entry name" value="WecD_RffC"/>
    <property type="match status" value="1"/>
</dbReference>
<dbReference type="HOGENOM" id="CLU_101319_1_0_6"/>
<dbReference type="InterPro" id="IPR000182">
    <property type="entry name" value="GNAT_dom"/>
</dbReference>
<protein>
    <recommendedName>
        <fullName evidence="3">dTDP-fucosamine acetyltransferase</fullName>
        <ecNumber evidence="3">2.3.1.210</ecNumber>
    </recommendedName>
    <alternativeName>
        <fullName evidence="3">TDP-fucosamine acetyltransferase</fullName>
    </alternativeName>
    <alternativeName>
        <fullName evidence="3">dTDP-4-amino-4,6-dideoxy-D-galactose acyltransferase</fullName>
    </alternativeName>
</protein>
<sequence length="240" mass="26430">MTLCAVIEPLVWESEFFQRSCGRLGFGQDAPPLTAAALDRFALCQAKIAASELVRADALATWGFRLAEGEASFCMSVVPAARAQFAVGVRQAEIGDIPVLRAAAAQSFVWSRFRPPWYREDDCGRFYARWVEKAVDGEFDDACLVTVAPGGALTGFVTLRQQSPQLARIGLLSVLPGMQGQGIGRQLMQVSRVWCQQRRIRRLAVATQTSNLPAMRLYLGSGARLESTAYWLYRSAHDPI</sequence>
<feature type="active site" description="Proton donor" evidence="3">
    <location>
        <position position="218"/>
    </location>
</feature>
<dbReference type="PANTHER" id="PTHR43877">
    <property type="entry name" value="AMINOALKYLPHOSPHONATE N-ACETYLTRANSFERASE-RELATED-RELATED"/>
    <property type="match status" value="1"/>
</dbReference>
<dbReference type="RefSeq" id="WP_012763847.1">
    <property type="nucleotide sequence ID" value="NC_012880.1"/>
</dbReference>
<comment type="pathway">
    <text evidence="3">Bacterial outer membrane biogenesis; enterobacterial common antigen biosynthesis.</text>
</comment>
<comment type="caution">
    <text evidence="3">Lacks conserved residue(s) required for the propagation of feature annotation.</text>
</comment>
<organism evidence="5 6">
    <name type="scientific">Musicola paradisiaca (strain Ech703)</name>
    <name type="common">Dickeya paradisiaca</name>
    <name type="synonym">Dickeya dadantii</name>
    <dbReference type="NCBI Taxonomy" id="579405"/>
    <lineage>
        <taxon>Bacteria</taxon>
        <taxon>Pseudomonadati</taxon>
        <taxon>Pseudomonadota</taxon>
        <taxon>Gammaproteobacteria</taxon>
        <taxon>Enterobacterales</taxon>
        <taxon>Pectobacteriaceae</taxon>
        <taxon>Musicola</taxon>
    </lineage>
</organism>
<dbReference type="AlphaFoldDB" id="C6C7A6"/>
<comment type="similarity">
    <text evidence="3">Belongs to the WecD family.</text>
</comment>
<feature type="binding site" evidence="3">
    <location>
        <position position="211"/>
    </location>
    <ligand>
        <name>acetyl-CoA</name>
        <dbReference type="ChEBI" id="CHEBI:57288"/>
    </ligand>
</feature>
<dbReference type="NCBIfam" id="TIGR02382">
    <property type="entry name" value="wecD_rffC"/>
    <property type="match status" value="1"/>
</dbReference>
<dbReference type="NCBIfam" id="NF008212">
    <property type="entry name" value="PRK10975.1"/>
    <property type="match status" value="1"/>
</dbReference>
<dbReference type="GO" id="GO:0009246">
    <property type="term" value="P:enterobacterial common antigen biosynthetic process"/>
    <property type="evidence" value="ECO:0007669"/>
    <property type="project" value="UniProtKB-UniRule"/>
</dbReference>
<dbReference type="Pfam" id="PF00583">
    <property type="entry name" value="Acetyltransf_1"/>
    <property type="match status" value="1"/>
</dbReference>
<dbReference type="PROSITE" id="PS51186">
    <property type="entry name" value="GNAT"/>
    <property type="match status" value="1"/>
</dbReference>
<evidence type="ECO:0000313" key="6">
    <source>
        <dbReference type="Proteomes" id="UP000002734"/>
    </source>
</evidence>
<comment type="function">
    <text evidence="3">Catalyzes the acetylation of dTDP-fucosamine (dTDP-4-amino-4,6-dideoxy-D-galactose) to dTDP-Fuc4NAc, which is utilized in the biosynthesis of the enterobacterial common antigen (ECA).</text>
</comment>
<keyword evidence="6" id="KW-1185">Reference proteome</keyword>
<dbReference type="GO" id="GO:0008080">
    <property type="term" value="F:N-acetyltransferase activity"/>
    <property type="evidence" value="ECO:0007669"/>
    <property type="project" value="InterPro"/>
</dbReference>
<dbReference type="EC" id="2.3.1.210" evidence="3"/>
<proteinExistence type="inferred from homology"/>
<evidence type="ECO:0000256" key="2">
    <source>
        <dbReference type="ARBA" id="ARBA00023315"/>
    </source>
</evidence>
<dbReference type="InterPro" id="IPR012752">
    <property type="entry name" value="AcTrfase_WecD"/>
</dbReference>
<dbReference type="EMBL" id="CP001654">
    <property type="protein sequence ID" value="ACS84024.1"/>
    <property type="molecule type" value="Genomic_DNA"/>
</dbReference>